<evidence type="ECO:0000256" key="6">
    <source>
        <dbReference type="ARBA" id="ARBA00022741"/>
    </source>
</evidence>
<reference evidence="19 20" key="1">
    <citation type="journal article" date="2019" name="Nat. Microbiol.">
        <title>Mediterranean grassland soil C-N compound turnover is dependent on rainfall and depth, and is mediated by genomically divergent microorganisms.</title>
        <authorList>
            <person name="Diamond S."/>
            <person name="Andeer P.F."/>
            <person name="Li Z."/>
            <person name="Crits-Christoph A."/>
            <person name="Burstein D."/>
            <person name="Anantharaman K."/>
            <person name="Lane K.R."/>
            <person name="Thomas B.C."/>
            <person name="Pan C."/>
            <person name="Northen T.R."/>
            <person name="Banfield J.F."/>
        </authorList>
    </citation>
    <scope>NUCLEOTIDE SEQUENCE [LARGE SCALE GENOMIC DNA]</scope>
    <source>
        <strain evidence="17">WS_4</strain>
        <strain evidence="18">WS_7</strain>
    </source>
</reference>
<dbReference type="InterPro" id="IPR015795">
    <property type="entry name" value="Pyrv_Knase_C"/>
</dbReference>
<accession>A0A538SQ47</accession>
<dbReference type="InterPro" id="IPR036918">
    <property type="entry name" value="Pyrv_Knase_C_sf"/>
</dbReference>
<dbReference type="GO" id="GO:0004743">
    <property type="term" value="F:pyruvate kinase activity"/>
    <property type="evidence" value="ECO:0007669"/>
    <property type="project" value="UniProtKB-UniRule"/>
</dbReference>
<organism evidence="17 20">
    <name type="scientific">Eiseniibacteriota bacterium</name>
    <dbReference type="NCBI Taxonomy" id="2212470"/>
    <lineage>
        <taxon>Bacteria</taxon>
        <taxon>Candidatus Eiseniibacteriota</taxon>
    </lineage>
</organism>
<dbReference type="Gene3D" id="3.40.1380.20">
    <property type="entry name" value="Pyruvate kinase, C-terminal domain"/>
    <property type="match status" value="1"/>
</dbReference>
<evidence type="ECO:0000256" key="13">
    <source>
        <dbReference type="RuleBase" id="RU000504"/>
    </source>
</evidence>
<feature type="domain" description="Pyruvate kinase barrel" evidence="15">
    <location>
        <begin position="41"/>
        <end position="361"/>
    </location>
</feature>
<dbReference type="AlphaFoldDB" id="A0A538SQ47"/>
<keyword evidence="8" id="KW-0067">ATP-binding</keyword>
<comment type="catalytic activity">
    <reaction evidence="13">
        <text>pyruvate + ATP = phosphoenolpyruvate + ADP + H(+)</text>
        <dbReference type="Rhea" id="RHEA:18157"/>
        <dbReference type="ChEBI" id="CHEBI:15361"/>
        <dbReference type="ChEBI" id="CHEBI:15378"/>
        <dbReference type="ChEBI" id="CHEBI:30616"/>
        <dbReference type="ChEBI" id="CHEBI:58702"/>
        <dbReference type="ChEBI" id="CHEBI:456216"/>
        <dbReference type="EC" id="2.7.1.40"/>
    </reaction>
</comment>
<dbReference type="Proteomes" id="UP000319829">
    <property type="component" value="Unassembled WGS sequence"/>
</dbReference>
<dbReference type="InterPro" id="IPR040442">
    <property type="entry name" value="Pyrv_kinase-like_dom_sf"/>
</dbReference>
<dbReference type="EC" id="2.7.1.40" evidence="3 12"/>
<evidence type="ECO:0000256" key="7">
    <source>
        <dbReference type="ARBA" id="ARBA00022777"/>
    </source>
</evidence>
<dbReference type="PRINTS" id="PR01050">
    <property type="entry name" value="PYRUVTKNASE"/>
</dbReference>
<dbReference type="GO" id="GO:0016301">
    <property type="term" value="F:kinase activity"/>
    <property type="evidence" value="ECO:0007669"/>
    <property type="project" value="UniProtKB-KW"/>
</dbReference>
<feature type="region of interest" description="Disordered" evidence="14">
    <location>
        <begin position="1"/>
        <end position="34"/>
    </location>
</feature>
<dbReference type="InterPro" id="IPR015813">
    <property type="entry name" value="Pyrv/PenolPyrv_kinase-like_dom"/>
</dbReference>
<dbReference type="Pfam" id="PF02887">
    <property type="entry name" value="PK_C"/>
    <property type="match status" value="1"/>
</dbReference>
<evidence type="ECO:0000256" key="12">
    <source>
        <dbReference type="NCBIfam" id="TIGR01064"/>
    </source>
</evidence>
<dbReference type="FunFam" id="2.40.33.10:FF:000001">
    <property type="entry name" value="Pyruvate kinase"/>
    <property type="match status" value="1"/>
</dbReference>
<evidence type="ECO:0000256" key="2">
    <source>
        <dbReference type="ARBA" id="ARBA00008663"/>
    </source>
</evidence>
<evidence type="ECO:0000256" key="5">
    <source>
        <dbReference type="ARBA" id="ARBA00022723"/>
    </source>
</evidence>
<dbReference type="NCBIfam" id="NF004491">
    <property type="entry name" value="PRK05826.1"/>
    <property type="match status" value="1"/>
</dbReference>
<dbReference type="SUPFAM" id="SSF52935">
    <property type="entry name" value="PK C-terminal domain-like"/>
    <property type="match status" value="1"/>
</dbReference>
<evidence type="ECO:0000313" key="18">
    <source>
        <dbReference type="EMBL" id="TMQ61724.1"/>
    </source>
</evidence>
<keyword evidence="9 13" id="KW-0460">Magnesium</keyword>
<evidence type="ECO:0000256" key="8">
    <source>
        <dbReference type="ARBA" id="ARBA00022840"/>
    </source>
</evidence>
<evidence type="ECO:0000256" key="10">
    <source>
        <dbReference type="ARBA" id="ARBA00023152"/>
    </source>
</evidence>
<dbReference type="NCBIfam" id="TIGR01064">
    <property type="entry name" value="pyruv_kin"/>
    <property type="match status" value="1"/>
</dbReference>
<dbReference type="GO" id="GO:0000287">
    <property type="term" value="F:magnesium ion binding"/>
    <property type="evidence" value="ECO:0007669"/>
    <property type="project" value="UniProtKB-UniRule"/>
</dbReference>
<evidence type="ECO:0000259" key="15">
    <source>
        <dbReference type="Pfam" id="PF00224"/>
    </source>
</evidence>
<evidence type="ECO:0000256" key="4">
    <source>
        <dbReference type="ARBA" id="ARBA00022679"/>
    </source>
</evidence>
<dbReference type="GO" id="GO:0005524">
    <property type="term" value="F:ATP binding"/>
    <property type="evidence" value="ECO:0007669"/>
    <property type="project" value="UniProtKB-KW"/>
</dbReference>
<comment type="pathway">
    <text evidence="1 13">Carbohydrate degradation; glycolysis; pyruvate from D-glyceraldehyde 3-phosphate: step 5/5.</text>
</comment>
<gene>
    <name evidence="17" type="primary">pyk</name>
    <name evidence="17" type="ORF">E6K74_09220</name>
    <name evidence="18" type="ORF">E6K77_09540</name>
</gene>
<proteinExistence type="inferred from homology"/>
<evidence type="ECO:0000256" key="14">
    <source>
        <dbReference type="SAM" id="MobiDB-lite"/>
    </source>
</evidence>
<keyword evidence="10 13" id="KW-0324">Glycolysis</keyword>
<dbReference type="GO" id="GO:0030955">
    <property type="term" value="F:potassium ion binding"/>
    <property type="evidence" value="ECO:0007669"/>
    <property type="project" value="UniProtKB-UniRule"/>
</dbReference>
<dbReference type="EMBL" id="VBOX01000091">
    <property type="protein sequence ID" value="TMQ61724.1"/>
    <property type="molecule type" value="Genomic_DNA"/>
</dbReference>
<comment type="similarity">
    <text evidence="2 13">Belongs to the pyruvate kinase family.</text>
</comment>
<dbReference type="InterPro" id="IPR011037">
    <property type="entry name" value="Pyrv_Knase-like_insert_dom_sf"/>
</dbReference>
<evidence type="ECO:0000313" key="19">
    <source>
        <dbReference type="Proteomes" id="UP000317366"/>
    </source>
</evidence>
<keyword evidence="7 13" id="KW-0418">Kinase</keyword>
<evidence type="ECO:0000256" key="1">
    <source>
        <dbReference type="ARBA" id="ARBA00004997"/>
    </source>
</evidence>
<evidence type="ECO:0000256" key="11">
    <source>
        <dbReference type="ARBA" id="ARBA00023317"/>
    </source>
</evidence>
<keyword evidence="4 13" id="KW-0808">Transferase</keyword>
<keyword evidence="6" id="KW-0547">Nucleotide-binding</keyword>
<dbReference type="SUPFAM" id="SSF50800">
    <property type="entry name" value="PK beta-barrel domain-like"/>
    <property type="match status" value="1"/>
</dbReference>
<sequence>MGNRAHHVRDRPRRQGGARVSAGQGGGARRRGDGYARPLVRRTKIIATVGPSSAEEVVLARMIRAGMDVARLNFSHGSRASHARAIRRIRRAATHVGRFVGLLLDLQGPKLRVGEFRGGFVWLKAGEQTLLTNRRVKGGPGRIPAVYSGLMRDVAVGDRVLLDDGQLELRVLRKERRGLRCKIVIGGQLGDHKGLNFPGVKLSADSLTAKDRGDLAFGLKMGIDYVALSFVRSADDILKLRRLLRRAQHPPVVIAKIERREAIENLESILGSADGVMVARGDLGVEYPPERVPILQKRIIQRANAREVLVITATQMLESMVVSPRPTRAEASDVANAIFDGTDAVMLSAETAVGRYPERAVRTMGRIASEAEEVTLPMLRRRTGDNTSALASPTHALAHTAYQAAHELRAKVLAVFTHTGYSARLASKARPAAPIIALTPLESTCRRLTLWWGVTSVRVPHWRTAEGMVELGMRRLLEEKLVRRDDWVVAVAGTTTHAGGTNLLRIVQIGRRPDRPPGLAVRRR</sequence>
<protein>
    <recommendedName>
        <fullName evidence="3 12">Pyruvate kinase</fullName>
        <ecNumber evidence="3 12">2.7.1.40</ecNumber>
    </recommendedName>
</protein>
<dbReference type="InterPro" id="IPR015806">
    <property type="entry name" value="Pyrv_Knase_insert_dom_sf"/>
</dbReference>
<name>A0A538SQ47_UNCEI</name>
<evidence type="ECO:0000313" key="20">
    <source>
        <dbReference type="Proteomes" id="UP000319829"/>
    </source>
</evidence>
<dbReference type="NCBIfam" id="NF004978">
    <property type="entry name" value="PRK06354.1"/>
    <property type="match status" value="1"/>
</dbReference>
<comment type="caution">
    <text evidence="17">The sequence shown here is derived from an EMBL/GenBank/DDBJ whole genome shotgun (WGS) entry which is preliminary data.</text>
</comment>
<dbReference type="Pfam" id="PF00224">
    <property type="entry name" value="PK"/>
    <property type="match status" value="1"/>
</dbReference>
<evidence type="ECO:0000256" key="3">
    <source>
        <dbReference type="ARBA" id="ARBA00012142"/>
    </source>
</evidence>
<evidence type="ECO:0000313" key="17">
    <source>
        <dbReference type="EMBL" id="TMQ53508.1"/>
    </source>
</evidence>
<evidence type="ECO:0000259" key="16">
    <source>
        <dbReference type="Pfam" id="PF02887"/>
    </source>
</evidence>
<dbReference type="Proteomes" id="UP000317366">
    <property type="component" value="Unassembled WGS sequence"/>
</dbReference>
<dbReference type="EMBL" id="VBOU01000085">
    <property type="protein sequence ID" value="TMQ53508.1"/>
    <property type="molecule type" value="Genomic_DNA"/>
</dbReference>
<keyword evidence="5" id="KW-0479">Metal-binding</keyword>
<dbReference type="InterPro" id="IPR001697">
    <property type="entry name" value="Pyr_Knase"/>
</dbReference>
<dbReference type="UniPathway" id="UPA00109">
    <property type="reaction ID" value="UER00188"/>
</dbReference>
<dbReference type="Gene3D" id="3.20.20.60">
    <property type="entry name" value="Phosphoenolpyruvate-binding domains"/>
    <property type="match status" value="1"/>
</dbReference>
<dbReference type="SUPFAM" id="SSF51621">
    <property type="entry name" value="Phosphoenolpyruvate/pyruvate domain"/>
    <property type="match status" value="1"/>
</dbReference>
<feature type="compositionally biased region" description="Basic residues" evidence="14">
    <location>
        <begin position="1"/>
        <end position="16"/>
    </location>
</feature>
<feature type="domain" description="Pyruvate kinase C-terminal" evidence="16">
    <location>
        <begin position="395"/>
        <end position="507"/>
    </location>
</feature>
<evidence type="ECO:0000256" key="9">
    <source>
        <dbReference type="ARBA" id="ARBA00022842"/>
    </source>
</evidence>
<keyword evidence="11 17" id="KW-0670">Pyruvate</keyword>
<dbReference type="PANTHER" id="PTHR11817">
    <property type="entry name" value="PYRUVATE KINASE"/>
    <property type="match status" value="1"/>
</dbReference>
<dbReference type="InterPro" id="IPR015793">
    <property type="entry name" value="Pyrv_Knase_brl"/>
</dbReference>
<dbReference type="Gene3D" id="2.40.33.10">
    <property type="entry name" value="PK beta-barrel domain-like"/>
    <property type="match status" value="1"/>
</dbReference>